<proteinExistence type="inferred from homology"/>
<evidence type="ECO:0000256" key="5">
    <source>
        <dbReference type="ARBA" id="ARBA00022519"/>
    </source>
</evidence>
<evidence type="ECO:0000313" key="13">
    <source>
        <dbReference type="EMBL" id="EIT70313.1"/>
    </source>
</evidence>
<keyword evidence="10" id="KW-0735">Signal-anchor</keyword>
<evidence type="ECO:0000256" key="7">
    <source>
        <dbReference type="ARBA" id="ARBA00022927"/>
    </source>
</evidence>
<dbReference type="InterPro" id="IPR003538">
    <property type="entry name" value="TonB"/>
</dbReference>
<evidence type="ECO:0000313" key="14">
    <source>
        <dbReference type="Proteomes" id="UP000003704"/>
    </source>
</evidence>
<evidence type="ECO:0000256" key="11">
    <source>
        <dbReference type="SAM" id="MobiDB-lite"/>
    </source>
</evidence>
<feature type="compositionally biased region" description="Low complexity" evidence="11">
    <location>
        <begin position="87"/>
        <end position="96"/>
    </location>
</feature>
<dbReference type="AlphaFoldDB" id="I8T953"/>
<evidence type="ECO:0000256" key="10">
    <source>
        <dbReference type="RuleBase" id="RU362123"/>
    </source>
</evidence>
<dbReference type="InterPro" id="IPR006260">
    <property type="entry name" value="TonB/TolA_C"/>
</dbReference>
<dbReference type="GO" id="GO:0055085">
    <property type="term" value="P:transmembrane transport"/>
    <property type="evidence" value="ECO:0007669"/>
    <property type="project" value="InterPro"/>
</dbReference>
<dbReference type="NCBIfam" id="TIGR01352">
    <property type="entry name" value="tonB_Cterm"/>
    <property type="match status" value="1"/>
</dbReference>
<sequence>MAVTLGFGLAFAVLQWRPGTHAIAQPPAAMLIELVAEAPPASEPLPPRPSPPKPVPKPVPRPTPKLEAPPPSDIAEPARPEPPPQPEQALEQTAPATPAPPPADPRAASGKVTYEGLLLAHLERNKRYPRQARSRREQGLPYVRFVVTREGKVLSARLERSSGHEALDQEALALFERAQPLPAFTPEMEDDTLEAVVPIQFSLRRN</sequence>
<dbReference type="PROSITE" id="PS52015">
    <property type="entry name" value="TONB_CTD"/>
    <property type="match status" value="1"/>
</dbReference>
<keyword evidence="8" id="KW-1133">Transmembrane helix</keyword>
<comment type="subcellular location">
    <subcellularLocation>
        <location evidence="1 10">Cell inner membrane</location>
        <topology evidence="1 10">Single-pass membrane protein</topology>
        <orientation evidence="1 10">Periplasmic side</orientation>
    </subcellularLocation>
</comment>
<feature type="region of interest" description="Disordered" evidence="11">
    <location>
        <begin position="40"/>
        <end position="109"/>
    </location>
</feature>
<keyword evidence="4 10" id="KW-1003">Cell membrane</keyword>
<dbReference type="SUPFAM" id="SSF74653">
    <property type="entry name" value="TolA/TonB C-terminal domain"/>
    <property type="match status" value="1"/>
</dbReference>
<evidence type="ECO:0000256" key="6">
    <source>
        <dbReference type="ARBA" id="ARBA00022692"/>
    </source>
</evidence>
<dbReference type="EMBL" id="AKGD01000001">
    <property type="protein sequence ID" value="EIT70313.1"/>
    <property type="molecule type" value="Genomic_DNA"/>
</dbReference>
<gene>
    <name evidence="13" type="ORF">WQQ_04500</name>
</gene>
<dbReference type="InterPro" id="IPR051045">
    <property type="entry name" value="TonB-dependent_transducer"/>
</dbReference>
<keyword evidence="3 10" id="KW-0813">Transport</keyword>
<dbReference type="Gene3D" id="3.30.1150.10">
    <property type="match status" value="1"/>
</dbReference>
<evidence type="ECO:0000256" key="1">
    <source>
        <dbReference type="ARBA" id="ARBA00004383"/>
    </source>
</evidence>
<dbReference type="GO" id="GO:0015891">
    <property type="term" value="P:siderophore transport"/>
    <property type="evidence" value="ECO:0007669"/>
    <property type="project" value="InterPro"/>
</dbReference>
<dbReference type="GO" id="GO:0030288">
    <property type="term" value="C:outer membrane-bounded periplasmic space"/>
    <property type="evidence" value="ECO:0007669"/>
    <property type="project" value="InterPro"/>
</dbReference>
<feature type="compositionally biased region" description="Pro residues" evidence="11">
    <location>
        <begin position="41"/>
        <end position="72"/>
    </location>
</feature>
<protein>
    <recommendedName>
        <fullName evidence="10">Protein TonB</fullName>
    </recommendedName>
</protein>
<dbReference type="Proteomes" id="UP000003704">
    <property type="component" value="Unassembled WGS sequence"/>
</dbReference>
<evidence type="ECO:0000256" key="8">
    <source>
        <dbReference type="ARBA" id="ARBA00022989"/>
    </source>
</evidence>
<keyword evidence="7 10" id="KW-0653">Protein transport</keyword>
<evidence type="ECO:0000256" key="9">
    <source>
        <dbReference type="ARBA" id="ARBA00023136"/>
    </source>
</evidence>
<dbReference type="GO" id="GO:0031992">
    <property type="term" value="F:energy transducer activity"/>
    <property type="evidence" value="ECO:0007669"/>
    <property type="project" value="InterPro"/>
</dbReference>
<keyword evidence="14" id="KW-1185">Reference proteome</keyword>
<keyword evidence="6" id="KW-0812">Transmembrane</keyword>
<dbReference type="GO" id="GO:0015031">
    <property type="term" value="P:protein transport"/>
    <property type="evidence" value="ECO:0007669"/>
    <property type="project" value="UniProtKB-UniRule"/>
</dbReference>
<dbReference type="STRING" id="1172194.WQQ_04500"/>
<name>I8T953_9GAMM</name>
<feature type="domain" description="TonB C-terminal" evidence="12">
    <location>
        <begin position="113"/>
        <end position="206"/>
    </location>
</feature>
<comment type="similarity">
    <text evidence="2 10">Belongs to the TonB family.</text>
</comment>
<organism evidence="13 14">
    <name type="scientific">Hydrocarboniphaga effusa AP103</name>
    <dbReference type="NCBI Taxonomy" id="1172194"/>
    <lineage>
        <taxon>Bacteria</taxon>
        <taxon>Pseudomonadati</taxon>
        <taxon>Pseudomonadota</taxon>
        <taxon>Gammaproteobacteria</taxon>
        <taxon>Nevskiales</taxon>
        <taxon>Nevskiaceae</taxon>
        <taxon>Hydrocarboniphaga</taxon>
    </lineage>
</organism>
<evidence type="ECO:0000259" key="12">
    <source>
        <dbReference type="PROSITE" id="PS52015"/>
    </source>
</evidence>
<dbReference type="GO" id="GO:0005886">
    <property type="term" value="C:plasma membrane"/>
    <property type="evidence" value="ECO:0007669"/>
    <property type="project" value="UniProtKB-SubCell"/>
</dbReference>
<evidence type="ECO:0000256" key="4">
    <source>
        <dbReference type="ARBA" id="ARBA00022475"/>
    </source>
</evidence>
<keyword evidence="9" id="KW-0472">Membrane</keyword>
<dbReference type="PANTHER" id="PTHR33446">
    <property type="entry name" value="PROTEIN TONB-RELATED"/>
    <property type="match status" value="1"/>
</dbReference>
<comment type="function">
    <text evidence="10">Interacts with outer membrane receptor proteins that carry out high-affinity binding and energy dependent uptake into the periplasmic space of specific substrates. It could act to transduce energy from the cytoplasmic membrane to specific energy-requiring processes in the outer membrane, resulting in the release into the periplasm of ligands bound by these outer membrane proteins.</text>
</comment>
<dbReference type="PRINTS" id="PR01374">
    <property type="entry name" value="TONBPROTEIN"/>
</dbReference>
<evidence type="ECO:0000256" key="3">
    <source>
        <dbReference type="ARBA" id="ARBA00022448"/>
    </source>
</evidence>
<reference evidence="13 14" key="1">
    <citation type="journal article" date="2012" name="J. Bacteriol.">
        <title>Genome Sequence of n-Alkane-Degrading Hydrocarboniphaga effusa Strain AP103T (ATCC BAA-332T).</title>
        <authorList>
            <person name="Chang H.K."/>
            <person name="Zylstra G.J."/>
            <person name="Chae J.C."/>
        </authorList>
    </citation>
    <scope>NUCLEOTIDE SEQUENCE [LARGE SCALE GENOMIC DNA]</scope>
    <source>
        <strain evidence="13 14">AP103</strain>
    </source>
</reference>
<comment type="caution">
    <text evidence="13">The sequence shown here is derived from an EMBL/GenBank/DDBJ whole genome shotgun (WGS) entry which is preliminary data.</text>
</comment>
<accession>I8T953</accession>
<dbReference type="Pfam" id="PF03544">
    <property type="entry name" value="TonB_C"/>
    <property type="match status" value="1"/>
</dbReference>
<evidence type="ECO:0000256" key="2">
    <source>
        <dbReference type="ARBA" id="ARBA00006555"/>
    </source>
</evidence>
<dbReference type="InterPro" id="IPR037682">
    <property type="entry name" value="TonB_C"/>
</dbReference>
<keyword evidence="5 10" id="KW-0997">Cell inner membrane</keyword>